<dbReference type="Proteomes" id="UP000634476">
    <property type="component" value="Unassembled WGS sequence"/>
</dbReference>
<dbReference type="EMBL" id="BOOK01000029">
    <property type="protein sequence ID" value="GII01836.1"/>
    <property type="molecule type" value="Genomic_DNA"/>
</dbReference>
<keyword evidence="2" id="KW-1185">Reference proteome</keyword>
<proteinExistence type="predicted"/>
<evidence type="ECO:0000313" key="2">
    <source>
        <dbReference type="Proteomes" id="UP000634476"/>
    </source>
</evidence>
<evidence type="ECO:0000313" key="1">
    <source>
        <dbReference type="EMBL" id="GII01836.1"/>
    </source>
</evidence>
<protein>
    <submittedName>
        <fullName evidence="1">Uncharacterized protein</fullName>
    </submittedName>
</protein>
<gene>
    <name evidence="1" type="ORF">Pta02_38440</name>
</gene>
<dbReference type="AlphaFoldDB" id="A0A8J3SY11"/>
<accession>A0A8J3SY11</accession>
<name>A0A8J3SY11_9ACTN</name>
<comment type="caution">
    <text evidence="1">The sequence shown here is derived from an EMBL/GenBank/DDBJ whole genome shotgun (WGS) entry which is preliminary data.</text>
</comment>
<sequence>MAGPAVGDDGDLAVVGCFEAGGQPQQGGLPAAVLADDPGALAGPDGEGDVVEDQAVAVGLTDAPQGQLSRQG</sequence>
<organism evidence="1 2">
    <name type="scientific">Planobispora takensis</name>
    <dbReference type="NCBI Taxonomy" id="1367882"/>
    <lineage>
        <taxon>Bacteria</taxon>
        <taxon>Bacillati</taxon>
        <taxon>Actinomycetota</taxon>
        <taxon>Actinomycetes</taxon>
        <taxon>Streptosporangiales</taxon>
        <taxon>Streptosporangiaceae</taxon>
        <taxon>Planobispora</taxon>
    </lineage>
</organism>
<dbReference type="AntiFam" id="ANF00095">
    <property type="entry name" value="Shadow ORF (opposite ABC transporters)"/>
</dbReference>
<reference evidence="1" key="1">
    <citation type="submission" date="2021-01" db="EMBL/GenBank/DDBJ databases">
        <title>Whole genome shotgun sequence of Planobispora takensis NBRC 109077.</title>
        <authorList>
            <person name="Komaki H."/>
            <person name="Tamura T."/>
        </authorList>
    </citation>
    <scope>NUCLEOTIDE SEQUENCE</scope>
    <source>
        <strain evidence="1">NBRC 109077</strain>
    </source>
</reference>